<evidence type="ECO:0000313" key="2">
    <source>
        <dbReference type="Proteomes" id="UP000297535"/>
    </source>
</evidence>
<dbReference type="Proteomes" id="UP000297535">
    <property type="component" value="Unassembled WGS sequence"/>
</dbReference>
<organism evidence="1 2">
    <name type="scientific">Methylobacterium nonmethylotrophicum</name>
    <dbReference type="NCBI Taxonomy" id="1141884"/>
    <lineage>
        <taxon>Bacteria</taxon>
        <taxon>Pseudomonadati</taxon>
        <taxon>Pseudomonadota</taxon>
        <taxon>Alphaproteobacteria</taxon>
        <taxon>Hyphomicrobiales</taxon>
        <taxon>Methylobacteriaceae</taxon>
        <taxon>Methylobacterium</taxon>
    </lineage>
</organism>
<dbReference type="AlphaFoldDB" id="A0A4Z0NW61"/>
<evidence type="ECO:0000313" key="1">
    <source>
        <dbReference type="EMBL" id="TGE01902.1"/>
    </source>
</evidence>
<reference evidence="1 2" key="1">
    <citation type="submission" date="2019-04" db="EMBL/GenBank/DDBJ databases">
        <authorList>
            <person name="Feng G."/>
            <person name="Zhu H."/>
        </authorList>
    </citation>
    <scope>NUCLEOTIDE SEQUENCE [LARGE SCALE GENOMIC DNA]</scope>
    <source>
        <strain evidence="1 2">6HR-1</strain>
    </source>
</reference>
<sequence length="68" mass="7737">MSKARADKSGKQHTKRVLGLEAFEKISAVEGIYLTAEMKRDLLSFEERGMSSEERTQFIAEKYGRKPA</sequence>
<dbReference type="OrthoDB" id="8255609at2"/>
<keyword evidence="2" id="KW-1185">Reference proteome</keyword>
<comment type="caution">
    <text evidence="1">The sequence shown here is derived from an EMBL/GenBank/DDBJ whole genome shotgun (WGS) entry which is preliminary data.</text>
</comment>
<proteinExistence type="predicted"/>
<accession>A0A4Z0NW61</accession>
<protein>
    <recommendedName>
        <fullName evidence="3">Antitoxin VbhA domain-containing protein</fullName>
    </recommendedName>
</protein>
<dbReference type="RefSeq" id="WP_135413300.1">
    <property type="nucleotide sequence ID" value="NZ_SRLB01000002.1"/>
</dbReference>
<evidence type="ECO:0008006" key="3">
    <source>
        <dbReference type="Google" id="ProtNLM"/>
    </source>
</evidence>
<name>A0A4Z0NW61_9HYPH</name>
<dbReference type="EMBL" id="SRLB01000002">
    <property type="protein sequence ID" value="TGE01902.1"/>
    <property type="molecule type" value="Genomic_DNA"/>
</dbReference>
<gene>
    <name evidence="1" type="ORF">EU555_04330</name>
</gene>